<evidence type="ECO:0000313" key="5">
    <source>
        <dbReference type="Proteomes" id="UP000007796"/>
    </source>
</evidence>
<dbReference type="CDD" id="cd07380">
    <property type="entry name" value="MPP_CWF19_N"/>
    <property type="match status" value="1"/>
</dbReference>
<organism evidence="5">
    <name type="scientific">Grosmannia clavigera (strain kw1407 / UAMH 11150)</name>
    <name type="common">Blue stain fungus</name>
    <name type="synonym">Graphiocladiella clavigera</name>
    <dbReference type="NCBI Taxonomy" id="655863"/>
    <lineage>
        <taxon>Eukaryota</taxon>
        <taxon>Fungi</taxon>
        <taxon>Dikarya</taxon>
        <taxon>Ascomycota</taxon>
        <taxon>Pezizomycotina</taxon>
        <taxon>Sordariomycetes</taxon>
        <taxon>Sordariomycetidae</taxon>
        <taxon>Ophiostomatales</taxon>
        <taxon>Ophiostomataceae</taxon>
        <taxon>Leptographium</taxon>
    </lineage>
</organism>
<accession>F0XS14</accession>
<evidence type="ECO:0000256" key="1">
    <source>
        <dbReference type="SAM" id="MobiDB-lite"/>
    </source>
</evidence>
<evidence type="ECO:0000259" key="3">
    <source>
        <dbReference type="Pfam" id="PF04677"/>
    </source>
</evidence>
<dbReference type="PANTHER" id="PTHR12072:SF4">
    <property type="entry name" value="CWF19-LIKE PROTEIN 1"/>
    <property type="match status" value="1"/>
</dbReference>
<sequence>MPSSTITDNSPKVFVLGHVNGQLETAFKKLTILHAKNNFSCAIATGNLFGPDEDAESTDEQVTKLLAGEITIPVSTYFTVGTRPLPPRIVAKIEQEEDVCENLHYLGKRSVTKTSDGIRIVALGGLLDNGSDISAVAVWPKDIWRGSGVALPNGLSTAQIPASDGLADLVVALRPRYVLTASPLPAKDGDDKDFASCFFYEREGFFHPERPDETHSLAIDVTRFISLAAVGNTAKAKAMYAFALSAEAPTLVPAGCTPSPYLHRGAASLKRAPLEPGPFSRFGDGNNGRHSRKRARNGDQPRAPPPGPDKCYFCLSNPNLPTHMVCSIGNDAYLATAKGPLPLSTTFSEQGLDFPGHMIVVPLSHSPKLTAEAMQSKDTPDGQAVATSTFREMTRFREGLQAMVAARTKQRLGTVTWEISRLRNVHLHWQVMPVAADLVHRGLVEAAFRVEAENLKLPRLEEVTTPGEIEGDYFRVWIWAEEPDTAEDKAVGDDDGVAGGRIVGKTLVMRLHEGDWFDLQYGRKVLAKLMGLEKRMVWQDTVQTDEEEKTDVAAFRKAFTKWDFTLQE</sequence>
<protein>
    <submittedName>
        <fullName evidence="4">Cwf19-like protein</fullName>
    </submittedName>
</protein>
<feature type="domain" description="Cwf19-like protein C-terminal" evidence="2">
    <location>
        <begin position="510"/>
        <end position="565"/>
    </location>
</feature>
<dbReference type="Proteomes" id="UP000007796">
    <property type="component" value="Unassembled WGS sequence"/>
</dbReference>
<dbReference type="InterPro" id="IPR006767">
    <property type="entry name" value="Cwf19-like_C_dom-2"/>
</dbReference>
<dbReference type="InterPro" id="IPR006768">
    <property type="entry name" value="Cwf19-like_C_dom-1"/>
</dbReference>
<reference evidence="4 5" key="1">
    <citation type="journal article" date="2011" name="Proc. Natl. Acad. Sci. U.S.A.">
        <title>Genome and transcriptome analyses of the mountain pine beetle-fungal symbiont Grosmannia clavigera, a lodgepole pine pathogen.</title>
        <authorList>
            <person name="DiGuistini S."/>
            <person name="Wang Y."/>
            <person name="Liao N.Y."/>
            <person name="Taylor G."/>
            <person name="Tanguay P."/>
            <person name="Feau N."/>
            <person name="Henrissat B."/>
            <person name="Chan S.K."/>
            <person name="Hesse-Orce U."/>
            <person name="Alamouti S.M."/>
            <person name="Tsui C.K.M."/>
            <person name="Docking R.T."/>
            <person name="Levasseur A."/>
            <person name="Haridas S."/>
            <person name="Robertson G."/>
            <person name="Birol I."/>
            <person name="Holt R.A."/>
            <person name="Marra M.A."/>
            <person name="Hamelin R.C."/>
            <person name="Hirst M."/>
            <person name="Jones S.J.M."/>
            <person name="Bohlmann J."/>
            <person name="Breuil C."/>
        </authorList>
    </citation>
    <scope>NUCLEOTIDE SEQUENCE [LARGE SCALE GENOMIC DNA]</scope>
    <source>
        <strain evidence="5">kw1407 / UAMH 11150</strain>
    </source>
</reference>
<evidence type="ECO:0000259" key="2">
    <source>
        <dbReference type="Pfam" id="PF04676"/>
    </source>
</evidence>
<keyword evidence="5" id="KW-1185">Reference proteome</keyword>
<dbReference type="GO" id="GO:0000398">
    <property type="term" value="P:mRNA splicing, via spliceosome"/>
    <property type="evidence" value="ECO:0007669"/>
    <property type="project" value="TreeGrafter"/>
</dbReference>
<dbReference type="Pfam" id="PF04677">
    <property type="entry name" value="CwfJ_C_1"/>
    <property type="match status" value="1"/>
</dbReference>
<dbReference type="AlphaFoldDB" id="F0XS14"/>
<gene>
    <name evidence="4" type="ORF">CMQ_7953</name>
</gene>
<dbReference type="GO" id="GO:0061632">
    <property type="term" value="F:RNA lariat debranching enzyme activator activity"/>
    <property type="evidence" value="ECO:0007669"/>
    <property type="project" value="TreeGrafter"/>
</dbReference>
<dbReference type="GeneID" id="25981554"/>
<dbReference type="HOGENOM" id="CLU_019955_3_0_1"/>
<dbReference type="InterPro" id="IPR040194">
    <property type="entry name" value="Cwf19-like"/>
</dbReference>
<proteinExistence type="predicted"/>
<dbReference type="eggNOG" id="KOG2476">
    <property type="taxonomic scope" value="Eukaryota"/>
</dbReference>
<dbReference type="PANTHER" id="PTHR12072">
    <property type="entry name" value="CWF19, CELL CYCLE CONTROL PROTEIN"/>
    <property type="match status" value="1"/>
</dbReference>
<dbReference type="InParanoid" id="F0XS14"/>
<feature type="region of interest" description="Disordered" evidence="1">
    <location>
        <begin position="272"/>
        <end position="306"/>
    </location>
</feature>
<evidence type="ECO:0000313" key="4">
    <source>
        <dbReference type="EMBL" id="EFW99585.1"/>
    </source>
</evidence>
<dbReference type="Pfam" id="PF04676">
    <property type="entry name" value="CwfJ_C_2"/>
    <property type="match status" value="1"/>
</dbReference>
<feature type="domain" description="Cwf19-like C-terminal" evidence="3">
    <location>
        <begin position="308"/>
        <end position="441"/>
    </location>
</feature>
<dbReference type="FunCoup" id="F0XS14">
    <property type="interactions" value="998"/>
</dbReference>
<dbReference type="OrthoDB" id="444325at2759"/>
<dbReference type="GO" id="GO:0071014">
    <property type="term" value="C:post-mRNA release spliceosomal complex"/>
    <property type="evidence" value="ECO:0007669"/>
    <property type="project" value="TreeGrafter"/>
</dbReference>
<dbReference type="EMBL" id="GL629990">
    <property type="protein sequence ID" value="EFW99585.1"/>
    <property type="molecule type" value="Genomic_DNA"/>
</dbReference>
<dbReference type="STRING" id="655863.F0XS14"/>
<name>F0XS14_GROCL</name>
<dbReference type="RefSeq" id="XP_014169068.1">
    <property type="nucleotide sequence ID" value="XM_014313593.1"/>
</dbReference>